<evidence type="ECO:0000256" key="1">
    <source>
        <dbReference type="ARBA" id="ARBA00004651"/>
    </source>
</evidence>
<dbReference type="InterPro" id="IPR038731">
    <property type="entry name" value="RgtA/B/C-like"/>
</dbReference>
<evidence type="ECO:0000256" key="7">
    <source>
        <dbReference type="ARBA" id="ARBA00023136"/>
    </source>
</evidence>
<feature type="domain" description="Glycosyltransferase RgtA/B/C/D-like" evidence="9">
    <location>
        <begin position="2"/>
        <end position="98"/>
    </location>
</feature>
<evidence type="ECO:0000256" key="5">
    <source>
        <dbReference type="ARBA" id="ARBA00022692"/>
    </source>
</evidence>
<protein>
    <recommendedName>
        <fullName evidence="9">Glycosyltransferase RgtA/B/C/D-like domain-containing protein</fullName>
    </recommendedName>
</protein>
<sequence>PLFLAGVYSVFGHRPYIAIIIQLLLGSLSCALVYKIGEVFIHRGVGFIAGLLLALDFPTAIYTNLLMAETIFIFLSLFAIYSILRFFKERKKTYLVLSVHLRVSQISSLKVEK</sequence>
<keyword evidence="6 8" id="KW-1133">Transmembrane helix</keyword>
<comment type="caution">
    <text evidence="10">The sequence shown here is derived from an EMBL/GenBank/DDBJ whole genome shotgun (WGS) entry which is preliminary data.</text>
</comment>
<evidence type="ECO:0000256" key="4">
    <source>
        <dbReference type="ARBA" id="ARBA00022679"/>
    </source>
</evidence>
<organism evidence="10">
    <name type="scientific">marine sediment metagenome</name>
    <dbReference type="NCBI Taxonomy" id="412755"/>
    <lineage>
        <taxon>unclassified sequences</taxon>
        <taxon>metagenomes</taxon>
        <taxon>ecological metagenomes</taxon>
    </lineage>
</organism>
<dbReference type="GO" id="GO:0016763">
    <property type="term" value="F:pentosyltransferase activity"/>
    <property type="evidence" value="ECO:0007669"/>
    <property type="project" value="TreeGrafter"/>
</dbReference>
<feature type="non-terminal residue" evidence="10">
    <location>
        <position position="1"/>
    </location>
</feature>
<dbReference type="InterPro" id="IPR050297">
    <property type="entry name" value="LipidA_mod_glycosyltrf_83"/>
</dbReference>
<name>X1K7K3_9ZZZZ</name>
<feature type="transmembrane region" description="Helical" evidence="8">
    <location>
        <begin position="71"/>
        <end position="87"/>
    </location>
</feature>
<dbReference type="GO" id="GO:0005886">
    <property type="term" value="C:plasma membrane"/>
    <property type="evidence" value="ECO:0007669"/>
    <property type="project" value="UniProtKB-SubCell"/>
</dbReference>
<keyword evidence="3" id="KW-0328">Glycosyltransferase</keyword>
<proteinExistence type="predicted"/>
<evidence type="ECO:0000256" key="3">
    <source>
        <dbReference type="ARBA" id="ARBA00022676"/>
    </source>
</evidence>
<comment type="subcellular location">
    <subcellularLocation>
        <location evidence="1">Cell membrane</location>
        <topology evidence="1">Multi-pass membrane protein</topology>
    </subcellularLocation>
</comment>
<dbReference type="PANTHER" id="PTHR33908">
    <property type="entry name" value="MANNOSYLTRANSFERASE YKCB-RELATED"/>
    <property type="match status" value="1"/>
</dbReference>
<evidence type="ECO:0000256" key="6">
    <source>
        <dbReference type="ARBA" id="ARBA00022989"/>
    </source>
</evidence>
<feature type="transmembrane region" description="Helical" evidence="8">
    <location>
        <begin position="46"/>
        <end position="65"/>
    </location>
</feature>
<keyword evidence="2" id="KW-1003">Cell membrane</keyword>
<dbReference type="AlphaFoldDB" id="X1K7K3"/>
<keyword evidence="5 8" id="KW-0812">Transmembrane</keyword>
<keyword evidence="4" id="KW-0808">Transferase</keyword>
<dbReference type="EMBL" id="BARU01035946">
    <property type="protein sequence ID" value="GAH86244.1"/>
    <property type="molecule type" value="Genomic_DNA"/>
</dbReference>
<dbReference type="GO" id="GO:0008610">
    <property type="term" value="P:lipid biosynthetic process"/>
    <property type="evidence" value="ECO:0007669"/>
    <property type="project" value="UniProtKB-ARBA"/>
</dbReference>
<evidence type="ECO:0000256" key="8">
    <source>
        <dbReference type="SAM" id="Phobius"/>
    </source>
</evidence>
<evidence type="ECO:0000259" key="9">
    <source>
        <dbReference type="Pfam" id="PF13231"/>
    </source>
</evidence>
<keyword evidence="7 8" id="KW-0472">Membrane</keyword>
<dbReference type="Pfam" id="PF13231">
    <property type="entry name" value="PMT_2"/>
    <property type="match status" value="1"/>
</dbReference>
<gene>
    <name evidence="10" type="ORF">S03H2_56207</name>
</gene>
<dbReference type="PANTHER" id="PTHR33908:SF11">
    <property type="entry name" value="MEMBRANE PROTEIN"/>
    <property type="match status" value="1"/>
</dbReference>
<feature type="transmembrane region" description="Helical" evidence="8">
    <location>
        <begin position="16"/>
        <end position="34"/>
    </location>
</feature>
<evidence type="ECO:0000256" key="2">
    <source>
        <dbReference type="ARBA" id="ARBA00022475"/>
    </source>
</evidence>
<accession>X1K7K3</accession>
<reference evidence="10" key="1">
    <citation type="journal article" date="2014" name="Front. Microbiol.">
        <title>High frequency of phylogenetically diverse reductive dehalogenase-homologous genes in deep subseafloor sedimentary metagenomes.</title>
        <authorList>
            <person name="Kawai M."/>
            <person name="Futagami T."/>
            <person name="Toyoda A."/>
            <person name="Takaki Y."/>
            <person name="Nishi S."/>
            <person name="Hori S."/>
            <person name="Arai W."/>
            <person name="Tsubouchi T."/>
            <person name="Morono Y."/>
            <person name="Uchiyama I."/>
            <person name="Ito T."/>
            <person name="Fujiyama A."/>
            <person name="Inagaki F."/>
            <person name="Takami H."/>
        </authorList>
    </citation>
    <scope>NUCLEOTIDE SEQUENCE</scope>
    <source>
        <strain evidence="10">Expedition CK06-06</strain>
    </source>
</reference>
<evidence type="ECO:0000313" key="10">
    <source>
        <dbReference type="EMBL" id="GAH86244.1"/>
    </source>
</evidence>